<accession>A0A6A6Z7F8</accession>
<organism evidence="1">
    <name type="scientific">Mytilinidion resinicola</name>
    <dbReference type="NCBI Taxonomy" id="574789"/>
    <lineage>
        <taxon>Eukaryota</taxon>
        <taxon>Fungi</taxon>
        <taxon>Dikarya</taxon>
        <taxon>Ascomycota</taxon>
        <taxon>Pezizomycotina</taxon>
        <taxon>Dothideomycetes</taxon>
        <taxon>Pleosporomycetidae</taxon>
        <taxon>Mytilinidiales</taxon>
        <taxon>Mytilinidiaceae</taxon>
        <taxon>Mytilinidion</taxon>
    </lineage>
</organism>
<protein>
    <submittedName>
        <fullName evidence="1 3">Uncharacterized protein</fullName>
    </submittedName>
</protein>
<sequence>MEFGRYDHRRSATEAQVVMRMRMLADLKERLTIFVDGSNNMEPHCKRYASVNVWDLLWKGRGDAELERCDDVLEQWLECLRIMRSDSHTHWKVITPASTTAVSSIRSYWQPHAFDVIWSHLGGWNAIDAAYNDWGFTVVRV</sequence>
<evidence type="ECO:0000313" key="3">
    <source>
        <dbReference type="RefSeq" id="XP_033583934.1"/>
    </source>
</evidence>
<reference evidence="1 3" key="1">
    <citation type="journal article" date="2020" name="Stud. Mycol.">
        <title>101 Dothideomycetes genomes: a test case for predicting lifestyles and emergence of pathogens.</title>
        <authorList>
            <person name="Haridas S."/>
            <person name="Albert R."/>
            <person name="Binder M."/>
            <person name="Bloem J."/>
            <person name="Labutti K."/>
            <person name="Salamov A."/>
            <person name="Andreopoulos B."/>
            <person name="Baker S."/>
            <person name="Barry K."/>
            <person name="Bills G."/>
            <person name="Bluhm B."/>
            <person name="Cannon C."/>
            <person name="Castanera R."/>
            <person name="Culley D."/>
            <person name="Daum C."/>
            <person name="Ezra D."/>
            <person name="Gonzalez J."/>
            <person name="Henrissat B."/>
            <person name="Kuo A."/>
            <person name="Liang C."/>
            <person name="Lipzen A."/>
            <person name="Lutzoni F."/>
            <person name="Magnuson J."/>
            <person name="Mondo S."/>
            <person name="Nolan M."/>
            <person name="Ohm R."/>
            <person name="Pangilinan J."/>
            <person name="Park H.-J."/>
            <person name="Ramirez L."/>
            <person name="Alfaro M."/>
            <person name="Sun H."/>
            <person name="Tritt A."/>
            <person name="Yoshinaga Y."/>
            <person name="Zwiers L.-H."/>
            <person name="Turgeon B."/>
            <person name="Goodwin S."/>
            <person name="Spatafora J."/>
            <person name="Crous P."/>
            <person name="Grigoriev I."/>
        </authorList>
    </citation>
    <scope>NUCLEOTIDE SEQUENCE</scope>
    <source>
        <strain evidence="1 3">CBS 304.34</strain>
    </source>
</reference>
<dbReference type="Proteomes" id="UP000504636">
    <property type="component" value="Unplaced"/>
</dbReference>
<evidence type="ECO:0000313" key="2">
    <source>
        <dbReference type="Proteomes" id="UP000504636"/>
    </source>
</evidence>
<dbReference type="RefSeq" id="XP_033583934.1">
    <property type="nucleotide sequence ID" value="XM_033718529.1"/>
</dbReference>
<reference evidence="3" key="3">
    <citation type="submission" date="2025-04" db="UniProtKB">
        <authorList>
            <consortium name="RefSeq"/>
        </authorList>
    </citation>
    <scope>IDENTIFICATION</scope>
    <source>
        <strain evidence="3">CBS 304.34</strain>
    </source>
</reference>
<keyword evidence="2" id="KW-1185">Reference proteome</keyword>
<dbReference type="AlphaFoldDB" id="A0A6A6Z7F8"/>
<gene>
    <name evidence="1 3" type="ORF">BDZ99DRAFT_456770</name>
</gene>
<reference evidence="3" key="2">
    <citation type="submission" date="2020-04" db="EMBL/GenBank/DDBJ databases">
        <authorList>
            <consortium name="NCBI Genome Project"/>
        </authorList>
    </citation>
    <scope>NUCLEOTIDE SEQUENCE</scope>
    <source>
        <strain evidence="3">CBS 304.34</strain>
    </source>
</reference>
<dbReference type="EMBL" id="MU003692">
    <property type="protein sequence ID" value="KAF2816970.1"/>
    <property type="molecule type" value="Genomic_DNA"/>
</dbReference>
<proteinExistence type="predicted"/>
<evidence type="ECO:0000313" key="1">
    <source>
        <dbReference type="EMBL" id="KAF2816970.1"/>
    </source>
</evidence>
<dbReference type="GeneID" id="54459422"/>
<name>A0A6A6Z7F8_9PEZI</name>